<gene>
    <name evidence="2" type="ORF">GCM10010371_63970</name>
</gene>
<comment type="caution">
    <text evidence="2">The sequence shown here is derived from an EMBL/GenBank/DDBJ whole genome shotgun (WGS) entry which is preliminary data.</text>
</comment>
<dbReference type="AlphaFoldDB" id="A0A918RES6"/>
<feature type="region of interest" description="Disordered" evidence="1">
    <location>
        <begin position="98"/>
        <end position="125"/>
    </location>
</feature>
<dbReference type="Proteomes" id="UP000634660">
    <property type="component" value="Unassembled WGS sequence"/>
</dbReference>
<feature type="compositionally biased region" description="Basic and acidic residues" evidence="1">
    <location>
        <begin position="116"/>
        <end position="125"/>
    </location>
</feature>
<proteinExistence type="predicted"/>
<reference evidence="2" key="2">
    <citation type="submission" date="2020-09" db="EMBL/GenBank/DDBJ databases">
        <authorList>
            <person name="Sun Q."/>
            <person name="Ohkuma M."/>
        </authorList>
    </citation>
    <scope>NUCLEOTIDE SEQUENCE</scope>
    <source>
        <strain evidence="2">JCM 4834</strain>
    </source>
</reference>
<sequence>MKQRRGAALYDQAAAKHNVLVSEVRTAVDYGMGDPEDSVKMACAGAETAEAVVQALSSLWALYTPQDAAGGHLGPRHQLQNSAEALLELRRAVGRIVERDGADLPGPGRGQAAGEPGRRLGDGAI</sequence>
<accession>A0A918RES6</accession>
<evidence type="ECO:0000256" key="1">
    <source>
        <dbReference type="SAM" id="MobiDB-lite"/>
    </source>
</evidence>
<evidence type="ECO:0000313" key="2">
    <source>
        <dbReference type="EMBL" id="GGZ95226.1"/>
    </source>
</evidence>
<dbReference type="EMBL" id="BMVX01000038">
    <property type="protein sequence ID" value="GGZ95226.1"/>
    <property type="molecule type" value="Genomic_DNA"/>
</dbReference>
<dbReference type="RefSeq" id="WP_189829143.1">
    <property type="nucleotide sequence ID" value="NZ_BMVX01000038.1"/>
</dbReference>
<reference evidence="2" key="1">
    <citation type="journal article" date="2014" name="Int. J. Syst. Evol. Microbiol.">
        <title>Complete genome sequence of Corynebacterium casei LMG S-19264T (=DSM 44701T), isolated from a smear-ripened cheese.</title>
        <authorList>
            <consortium name="US DOE Joint Genome Institute (JGI-PGF)"/>
            <person name="Walter F."/>
            <person name="Albersmeier A."/>
            <person name="Kalinowski J."/>
            <person name="Ruckert C."/>
        </authorList>
    </citation>
    <scope>NUCLEOTIDE SEQUENCE</scope>
    <source>
        <strain evidence="2">JCM 4834</strain>
    </source>
</reference>
<evidence type="ECO:0000313" key="3">
    <source>
        <dbReference type="Proteomes" id="UP000634660"/>
    </source>
</evidence>
<protein>
    <submittedName>
        <fullName evidence="2">Uncharacterized protein</fullName>
    </submittedName>
</protein>
<name>A0A918RES6_9ACTN</name>
<organism evidence="2 3">
    <name type="scientific">Streptomyces subrutilus</name>
    <dbReference type="NCBI Taxonomy" id="36818"/>
    <lineage>
        <taxon>Bacteria</taxon>
        <taxon>Bacillati</taxon>
        <taxon>Actinomycetota</taxon>
        <taxon>Actinomycetes</taxon>
        <taxon>Kitasatosporales</taxon>
        <taxon>Streptomycetaceae</taxon>
        <taxon>Streptomyces</taxon>
    </lineage>
</organism>